<sequence>MRLPSFQLYLTYLAFLSGVDCLRGDWPQFRGPDGQGHSDQTGIPIHWKEGENITWKTPVPGRGWSSPVIAGNQVWMTSAEAEGKSLHAICIDKRSGKLLHNVEVLTPQDAGPHHRLNGYASPTPVLDGERVYTHFGPRGTACLDTAGKIIWKNTTFKYNVIQGGASSPILHGDLLILTCDGIDNQFIVALDKLTGKIKWKQPRAHLEAAAKKRSIAKMAYSTPLIQRINGVPQLVCSGADHVAAYDLTTGAEIWWMPYDGFSIVGRPSYGNGLFYVVGSIRQDHFCVYAVRPGKGRLRDDQVVWQRSISIPHVPSPLLVGRELFVVHDGGVASCVDALSGKEHWRERLGGNHDSSPVEIRGRIYFCNREGKTTIAAASDKFEVLAINQLKGTFKASPAIADGALFLRSDTHLYRIEKSGNQSL</sequence>
<dbReference type="InterPro" id="IPR011047">
    <property type="entry name" value="Quinoprotein_ADH-like_sf"/>
</dbReference>
<dbReference type="SUPFAM" id="SSF50998">
    <property type="entry name" value="Quinoprotein alcohol dehydrogenase-like"/>
    <property type="match status" value="1"/>
</dbReference>
<organism evidence="2">
    <name type="scientific">marine metagenome</name>
    <dbReference type="NCBI Taxonomy" id="408172"/>
    <lineage>
        <taxon>unclassified sequences</taxon>
        <taxon>metagenomes</taxon>
        <taxon>ecological metagenomes</taxon>
    </lineage>
</organism>
<evidence type="ECO:0000313" key="2">
    <source>
        <dbReference type="EMBL" id="SVA80408.1"/>
    </source>
</evidence>
<evidence type="ECO:0000259" key="1">
    <source>
        <dbReference type="Pfam" id="PF13360"/>
    </source>
</evidence>
<feature type="domain" description="Pyrrolo-quinoline quinone repeat" evidence="1">
    <location>
        <begin position="298"/>
        <end position="391"/>
    </location>
</feature>
<dbReference type="Pfam" id="PF13360">
    <property type="entry name" value="PQQ_2"/>
    <property type="match status" value="2"/>
</dbReference>
<dbReference type="PANTHER" id="PTHR34512:SF30">
    <property type="entry name" value="OUTER MEMBRANE PROTEIN ASSEMBLY FACTOR BAMB"/>
    <property type="match status" value="1"/>
</dbReference>
<dbReference type="EMBL" id="UINC01019036">
    <property type="protein sequence ID" value="SVA80408.1"/>
    <property type="molecule type" value="Genomic_DNA"/>
</dbReference>
<dbReference type="AlphaFoldDB" id="A0A381YTQ5"/>
<dbReference type="InterPro" id="IPR002372">
    <property type="entry name" value="PQQ_rpt_dom"/>
</dbReference>
<dbReference type="Gene3D" id="2.130.10.10">
    <property type="entry name" value="YVTN repeat-like/Quinoprotein amine dehydrogenase"/>
    <property type="match status" value="1"/>
</dbReference>
<dbReference type="InterPro" id="IPR015943">
    <property type="entry name" value="WD40/YVTN_repeat-like_dom_sf"/>
</dbReference>
<proteinExistence type="predicted"/>
<name>A0A381YTQ5_9ZZZZ</name>
<reference evidence="2" key="1">
    <citation type="submission" date="2018-05" db="EMBL/GenBank/DDBJ databases">
        <authorList>
            <person name="Lanie J.A."/>
            <person name="Ng W.-L."/>
            <person name="Kazmierczak K.M."/>
            <person name="Andrzejewski T.M."/>
            <person name="Davidsen T.M."/>
            <person name="Wayne K.J."/>
            <person name="Tettelin H."/>
            <person name="Glass J.I."/>
            <person name="Rusch D."/>
            <person name="Podicherti R."/>
            <person name="Tsui H.-C.T."/>
            <person name="Winkler M.E."/>
        </authorList>
    </citation>
    <scope>NUCLEOTIDE SEQUENCE</scope>
</reference>
<feature type="domain" description="Pyrrolo-quinoline quinone repeat" evidence="1">
    <location>
        <begin position="90"/>
        <end position="254"/>
    </location>
</feature>
<protein>
    <recommendedName>
        <fullName evidence="1">Pyrrolo-quinoline quinone repeat domain-containing protein</fullName>
    </recommendedName>
</protein>
<dbReference type="PANTHER" id="PTHR34512">
    <property type="entry name" value="CELL SURFACE PROTEIN"/>
    <property type="match status" value="1"/>
</dbReference>
<gene>
    <name evidence="2" type="ORF">METZ01_LOCUS133262</name>
</gene>
<accession>A0A381YTQ5</accession>